<evidence type="ECO:0000313" key="2">
    <source>
        <dbReference type="EMBL" id="KXA63931.1"/>
    </source>
</evidence>
<comment type="caution">
    <text evidence="2">The sequence shown here is derived from an EMBL/GenBank/DDBJ whole genome shotgun (WGS) entry which is preliminary data.</text>
</comment>
<organism evidence="2">
    <name type="scientific">Veillonella atypica</name>
    <dbReference type="NCBI Taxonomy" id="39777"/>
    <lineage>
        <taxon>Bacteria</taxon>
        <taxon>Bacillati</taxon>
        <taxon>Bacillota</taxon>
        <taxon>Negativicutes</taxon>
        <taxon>Veillonellales</taxon>
        <taxon>Veillonellaceae</taxon>
        <taxon>Veillonella</taxon>
    </lineage>
</organism>
<protein>
    <submittedName>
        <fullName evidence="2">Alkylhydroperoxidase AhpD family core domain protein</fullName>
    </submittedName>
</protein>
<dbReference type="InterPro" id="IPR029032">
    <property type="entry name" value="AhpD-like"/>
</dbReference>
<dbReference type="PANTHER" id="PTHR33570">
    <property type="entry name" value="4-CARBOXYMUCONOLACTONE DECARBOXYLASE FAMILY PROTEIN"/>
    <property type="match status" value="1"/>
</dbReference>
<dbReference type="EMBL" id="LRQT01000046">
    <property type="protein sequence ID" value="KXA63931.1"/>
    <property type="molecule type" value="Genomic_DNA"/>
</dbReference>
<evidence type="ECO:0000259" key="1">
    <source>
        <dbReference type="Pfam" id="PF02627"/>
    </source>
</evidence>
<dbReference type="AlphaFoldDB" id="A0A133S4G1"/>
<dbReference type="Proteomes" id="UP000070226">
    <property type="component" value="Unassembled WGS sequence"/>
</dbReference>
<keyword evidence="2" id="KW-0575">Peroxidase</keyword>
<dbReference type="RefSeq" id="WP_060807626.1">
    <property type="nucleotide sequence ID" value="NZ_KQ958087.1"/>
</dbReference>
<name>A0A133S4G1_9FIRM</name>
<dbReference type="Gene3D" id="1.20.1290.10">
    <property type="entry name" value="AhpD-like"/>
    <property type="match status" value="1"/>
</dbReference>
<accession>A0A133S4G1</accession>
<feature type="domain" description="Carboxymuconolactone decarboxylase-like" evidence="1">
    <location>
        <begin position="33"/>
        <end position="114"/>
    </location>
</feature>
<dbReference type="GO" id="GO:0051920">
    <property type="term" value="F:peroxiredoxin activity"/>
    <property type="evidence" value="ECO:0007669"/>
    <property type="project" value="InterPro"/>
</dbReference>
<dbReference type="InterPro" id="IPR052512">
    <property type="entry name" value="4CMD/NDH-1_regulator"/>
</dbReference>
<dbReference type="SUPFAM" id="SSF69118">
    <property type="entry name" value="AhpD-like"/>
    <property type="match status" value="1"/>
</dbReference>
<evidence type="ECO:0000313" key="3">
    <source>
        <dbReference type="Proteomes" id="UP000070226"/>
    </source>
</evidence>
<dbReference type="InterPro" id="IPR003779">
    <property type="entry name" value="CMD-like"/>
</dbReference>
<dbReference type="PATRIC" id="fig|39777.7.peg.1151"/>
<keyword evidence="2" id="KW-0560">Oxidoreductase</keyword>
<reference evidence="2 3" key="1">
    <citation type="submission" date="2016-01" db="EMBL/GenBank/DDBJ databases">
        <authorList>
            <person name="Oliw E.H."/>
        </authorList>
    </citation>
    <scope>NUCLEOTIDE SEQUENCE [LARGE SCALE GENOMIC DNA]</scope>
    <source>
        <strain evidence="2 3">CMW7756B</strain>
    </source>
</reference>
<proteinExistence type="predicted"/>
<sequence>MKETRFNIGMNTLKQIDGLHGEEVYNTIQEISPAIADLLVELFGDIYTRPNLDFKERELITLASLLTLGGCEAQLKVHTNAALNVGIAPEQIVEVCTHCIPYAGFPRVLNALFTVKEVFEERNILQLGNDRNKKSITKY</sequence>
<dbReference type="STRING" id="39777.B7L28_08895"/>
<gene>
    <name evidence="2" type="ORF">HMPREF3233_01184</name>
</gene>
<dbReference type="PANTHER" id="PTHR33570:SF10">
    <property type="entry name" value="GAMMA-CARBOXYMUCONOLACTONE DECARBOXYLASE"/>
    <property type="match status" value="1"/>
</dbReference>
<dbReference type="Pfam" id="PF02627">
    <property type="entry name" value="CMD"/>
    <property type="match status" value="1"/>
</dbReference>